<dbReference type="GO" id="GO:0070971">
    <property type="term" value="C:endoplasmic reticulum exit site"/>
    <property type="evidence" value="ECO:0007669"/>
    <property type="project" value="TreeGrafter"/>
</dbReference>
<proteinExistence type="predicted"/>
<feature type="region of interest" description="Disordered" evidence="4">
    <location>
        <begin position="48"/>
        <end position="82"/>
    </location>
</feature>
<sequence>MAQASPVGARFGFGGVLVELNNTGAEDEKEHGKVQIKHVVGESELVKRAKEPIKTEEEEGGMKAFVESRAGKANPKDGSEETVAEAAKESKDTYSTLLALFDSDPESAFIKLVGYDASPAALDEALVVVRAKIARGCPNRAGQKRRR</sequence>
<dbReference type="AlphaFoldDB" id="A0A0B7FTF6"/>
<evidence type="ECO:0000256" key="2">
    <source>
        <dbReference type="ARBA" id="ARBA00022574"/>
    </source>
</evidence>
<protein>
    <submittedName>
        <fullName evidence="5">Uncharacterized protein</fullName>
    </submittedName>
</protein>
<dbReference type="STRING" id="1108050.A0A0B7FTF6"/>
<keyword evidence="3" id="KW-0677">Repeat</keyword>
<dbReference type="InterPro" id="IPR040251">
    <property type="entry name" value="SEC31-like"/>
</dbReference>
<dbReference type="GO" id="GO:0030127">
    <property type="term" value="C:COPII vesicle coat"/>
    <property type="evidence" value="ECO:0007669"/>
    <property type="project" value="TreeGrafter"/>
</dbReference>
<evidence type="ECO:0000313" key="6">
    <source>
        <dbReference type="Proteomes" id="UP000059188"/>
    </source>
</evidence>
<dbReference type="OrthoDB" id="542917at2759"/>
<reference evidence="5 6" key="1">
    <citation type="submission" date="2014-11" db="EMBL/GenBank/DDBJ databases">
        <authorList>
            <person name="Wibberg Daniel"/>
        </authorList>
    </citation>
    <scope>NUCLEOTIDE SEQUENCE [LARGE SCALE GENOMIC DNA]</scope>
    <source>
        <strain evidence="5">Rhizoctonia solani AG1-IB 7/3/14</strain>
    </source>
</reference>
<dbReference type="GO" id="GO:0005198">
    <property type="term" value="F:structural molecule activity"/>
    <property type="evidence" value="ECO:0007669"/>
    <property type="project" value="TreeGrafter"/>
</dbReference>
<dbReference type="GO" id="GO:0007029">
    <property type="term" value="P:endoplasmic reticulum organization"/>
    <property type="evidence" value="ECO:0007669"/>
    <property type="project" value="TreeGrafter"/>
</dbReference>
<evidence type="ECO:0000256" key="3">
    <source>
        <dbReference type="ARBA" id="ARBA00022737"/>
    </source>
</evidence>
<evidence type="ECO:0000256" key="4">
    <source>
        <dbReference type="SAM" id="MobiDB-lite"/>
    </source>
</evidence>
<evidence type="ECO:0000313" key="5">
    <source>
        <dbReference type="EMBL" id="CEL61241.1"/>
    </source>
</evidence>
<dbReference type="PANTHER" id="PTHR13923:SF11">
    <property type="entry name" value="SECRETORY 31, ISOFORM D"/>
    <property type="match status" value="1"/>
</dbReference>
<keyword evidence="1" id="KW-0813">Transport</keyword>
<dbReference type="PANTHER" id="PTHR13923">
    <property type="entry name" value="SEC31-RELATED PROTEIN"/>
    <property type="match status" value="1"/>
</dbReference>
<keyword evidence="2" id="KW-0853">WD repeat</keyword>
<gene>
    <name evidence="5" type="ORF">RSOLAG1IB_12410</name>
</gene>
<accession>A0A0B7FTF6</accession>
<keyword evidence="6" id="KW-1185">Reference proteome</keyword>
<organism evidence="5 6">
    <name type="scientific">Thanatephorus cucumeris (strain AG1-IB / isolate 7/3/14)</name>
    <name type="common">Lettuce bottom rot fungus</name>
    <name type="synonym">Rhizoctonia solani</name>
    <dbReference type="NCBI Taxonomy" id="1108050"/>
    <lineage>
        <taxon>Eukaryota</taxon>
        <taxon>Fungi</taxon>
        <taxon>Dikarya</taxon>
        <taxon>Basidiomycota</taxon>
        <taxon>Agaricomycotina</taxon>
        <taxon>Agaricomycetes</taxon>
        <taxon>Cantharellales</taxon>
        <taxon>Ceratobasidiaceae</taxon>
        <taxon>Rhizoctonia</taxon>
        <taxon>Rhizoctonia solani AG-1</taxon>
    </lineage>
</organism>
<dbReference type="EMBL" id="LN679619">
    <property type="protein sequence ID" value="CEL61241.1"/>
    <property type="molecule type" value="Genomic_DNA"/>
</dbReference>
<name>A0A0B7FTF6_THACB</name>
<dbReference type="Gene3D" id="1.25.40.1030">
    <property type="match status" value="1"/>
</dbReference>
<dbReference type="GO" id="GO:0090110">
    <property type="term" value="P:COPII-coated vesicle cargo loading"/>
    <property type="evidence" value="ECO:0007669"/>
    <property type="project" value="TreeGrafter"/>
</dbReference>
<dbReference type="Proteomes" id="UP000059188">
    <property type="component" value="Unassembled WGS sequence"/>
</dbReference>
<evidence type="ECO:0000256" key="1">
    <source>
        <dbReference type="ARBA" id="ARBA00022448"/>
    </source>
</evidence>